<dbReference type="Gene3D" id="1.10.3230.30">
    <property type="entry name" value="Phage gp6-like head-tail connector protein"/>
    <property type="match status" value="1"/>
</dbReference>
<dbReference type="NCBIfam" id="TIGR01560">
    <property type="entry name" value="put_DNA_pack"/>
    <property type="match status" value="1"/>
</dbReference>
<comment type="caution">
    <text evidence="1">The sequence shown here is derived from an EMBL/GenBank/DDBJ whole genome shotgun (WGS) entry which is preliminary data.</text>
</comment>
<reference evidence="1 2" key="1">
    <citation type="submission" date="2019-08" db="EMBL/GenBank/DDBJ databases">
        <title>In-depth cultivation of the pig gut microbiome towards novel bacterial diversity and tailored functional studies.</title>
        <authorList>
            <person name="Wylensek D."/>
            <person name="Hitch T.C.A."/>
            <person name="Clavel T."/>
        </authorList>
    </citation>
    <scope>NUCLEOTIDE SEQUENCE [LARGE SCALE GENOMIC DNA]</scope>
    <source>
        <strain evidence="2">WCA-380-WT-3B3</strain>
    </source>
</reference>
<dbReference type="AlphaFoldDB" id="A0A6I2UYD2"/>
<dbReference type="CDD" id="cd08054">
    <property type="entry name" value="gp6"/>
    <property type="match status" value="1"/>
</dbReference>
<accession>A0A6I2UYD2</accession>
<proteinExistence type="predicted"/>
<dbReference type="EMBL" id="VUNL01000003">
    <property type="protein sequence ID" value="MSV24222.1"/>
    <property type="molecule type" value="Genomic_DNA"/>
</dbReference>
<dbReference type="InterPro" id="IPR021146">
    <property type="entry name" value="Phage_gp6-like_head-tail"/>
</dbReference>
<dbReference type="Pfam" id="PF05135">
    <property type="entry name" value="Phage_connect_1"/>
    <property type="match status" value="1"/>
</dbReference>
<keyword evidence="2" id="KW-1185">Reference proteome</keyword>
<protein>
    <submittedName>
        <fullName evidence="1">Phage gp6-like head-tail connector protein</fullName>
    </submittedName>
</protein>
<sequence>MAITLEKAKLYLKIDGTDDDALLTDCINAAKAYLIGAVSDFDTSYEKYDDFREIADQLMYDLIAEYYTNRDARNDSRANLNYMKQSMMTQLQNYAAGGTT</sequence>
<dbReference type="Proteomes" id="UP000430222">
    <property type="component" value="Unassembled WGS sequence"/>
</dbReference>
<evidence type="ECO:0000313" key="1">
    <source>
        <dbReference type="EMBL" id="MSV24222.1"/>
    </source>
</evidence>
<evidence type="ECO:0000313" key="2">
    <source>
        <dbReference type="Proteomes" id="UP000430222"/>
    </source>
</evidence>
<name>A0A6I2UYD2_9FIRM</name>
<organism evidence="1 2">
    <name type="scientific">Selenomonas montiformis</name>
    <dbReference type="NCBI Taxonomy" id="2652285"/>
    <lineage>
        <taxon>Bacteria</taxon>
        <taxon>Bacillati</taxon>
        <taxon>Bacillota</taxon>
        <taxon>Negativicutes</taxon>
        <taxon>Selenomonadales</taxon>
        <taxon>Selenomonadaceae</taxon>
        <taxon>Selenomonas</taxon>
    </lineage>
</organism>
<gene>
    <name evidence="1" type="ORF">FYJ78_03275</name>
</gene>
<dbReference type="RefSeq" id="WP_154619997.1">
    <property type="nucleotide sequence ID" value="NZ_VUNL01000003.1"/>
</dbReference>
<dbReference type="InterPro" id="IPR006450">
    <property type="entry name" value="Phage_HK97_gp6-like"/>
</dbReference>